<name>A0ABX8CQY4_9NOCA</name>
<keyword evidence="1" id="KW-0732">Signal</keyword>
<feature type="signal peptide" evidence="1">
    <location>
        <begin position="1"/>
        <end position="26"/>
    </location>
</feature>
<dbReference type="Proteomes" id="UP000683310">
    <property type="component" value="Chromosome"/>
</dbReference>
<evidence type="ECO:0008006" key="4">
    <source>
        <dbReference type="Google" id="ProtNLM"/>
    </source>
</evidence>
<reference evidence="2 3" key="1">
    <citation type="submission" date="2021-04" db="EMBL/GenBank/DDBJ databases">
        <title>Nocardia tengchongensis.</title>
        <authorList>
            <person name="Zhuang k."/>
            <person name="Ran Y."/>
            <person name="Li W."/>
        </authorList>
    </citation>
    <scope>NUCLEOTIDE SEQUENCE [LARGE SCALE GENOMIC DNA]</scope>
    <source>
        <strain evidence="2 3">CFH S0057</strain>
    </source>
</reference>
<evidence type="ECO:0000313" key="3">
    <source>
        <dbReference type="Proteomes" id="UP000683310"/>
    </source>
</evidence>
<keyword evidence="3" id="KW-1185">Reference proteome</keyword>
<proteinExistence type="predicted"/>
<evidence type="ECO:0000313" key="2">
    <source>
        <dbReference type="EMBL" id="QVI22288.1"/>
    </source>
</evidence>
<organism evidence="2 3">
    <name type="scientific">Nocardia tengchongensis</name>
    <dbReference type="NCBI Taxonomy" id="2055889"/>
    <lineage>
        <taxon>Bacteria</taxon>
        <taxon>Bacillati</taxon>
        <taxon>Actinomycetota</taxon>
        <taxon>Actinomycetes</taxon>
        <taxon>Mycobacteriales</taxon>
        <taxon>Nocardiaceae</taxon>
        <taxon>Nocardia</taxon>
    </lineage>
</organism>
<accession>A0ABX8CQY4</accession>
<evidence type="ECO:0000256" key="1">
    <source>
        <dbReference type="SAM" id="SignalP"/>
    </source>
</evidence>
<feature type="chain" id="PRO_5047506796" description="Secreted protein" evidence="1">
    <location>
        <begin position="27"/>
        <end position="151"/>
    </location>
</feature>
<sequence length="151" mass="15894">MRWIRPLLALPLAAAALFAATGTAVADLVTTFTPAYTAGSGAFPCFGQIQAFHDPQNTFYGKQTVWVRAEFTFLPIPNPGCGATATLSWRNLDTGASGSFPPVPLGDGTPFGPTNALWVPETLPTGPGRVEVTIDTDLPHIAGKGTFYSPE</sequence>
<gene>
    <name evidence="2" type="ORF">KHQ06_04080</name>
</gene>
<protein>
    <recommendedName>
        <fullName evidence="4">Secreted protein</fullName>
    </recommendedName>
</protein>
<dbReference type="EMBL" id="CP074371">
    <property type="protein sequence ID" value="QVI22288.1"/>
    <property type="molecule type" value="Genomic_DNA"/>
</dbReference>